<feature type="signal peptide" evidence="1">
    <location>
        <begin position="1"/>
        <end position="18"/>
    </location>
</feature>
<dbReference type="Proteomes" id="UP001523401">
    <property type="component" value="Unassembled WGS sequence"/>
</dbReference>
<evidence type="ECO:0000256" key="1">
    <source>
        <dbReference type="SAM" id="SignalP"/>
    </source>
</evidence>
<dbReference type="RefSeq" id="WP_252849732.1">
    <property type="nucleotide sequence ID" value="NZ_BAPW01000047.1"/>
</dbReference>
<feature type="chain" id="PRO_5047056191" evidence="1">
    <location>
        <begin position="19"/>
        <end position="363"/>
    </location>
</feature>
<keyword evidence="1" id="KW-0732">Signal</keyword>
<gene>
    <name evidence="2" type="ORF">NF685_11585</name>
</gene>
<name>A0ABT1CIH5_9PROT</name>
<sequence>MKRLILLAGLCAPAVALAQSVPTMNPRVTLAGPNGLNAAMATKADTSKPVISNPTVSGPTPSVDNVDTTASADLGRWRWTNNNGTFGLSAVNDAQSAINSVLSCTRNGAVPTGCTFSVPITTPDGVFGQPLTGDILGTWPNLYLAPNVTVTGGITLANSSSPQLTLQSTLAANPVTFWQDKSGNGNFSTNSSSSVFAFYTANGALEVHDTGTGGAGKINLYGQGDTIPASVWQDTGGGLYMSPGSTNGSTSIYSNGTGGIALYGNHVQLHGTASGGTNGAVLDFFGPGQSSPASIWQDQYSNMYVASQVGNSWVNIQAAGTGYVSIQSPIRNGKMPTSAPSSGTHFVCVDDAGDLYRSDTSCR</sequence>
<organism evidence="2 3">
    <name type="scientific">Asaia lannensis NBRC 102526</name>
    <dbReference type="NCBI Taxonomy" id="1307926"/>
    <lineage>
        <taxon>Bacteria</taxon>
        <taxon>Pseudomonadati</taxon>
        <taxon>Pseudomonadota</taxon>
        <taxon>Alphaproteobacteria</taxon>
        <taxon>Acetobacterales</taxon>
        <taxon>Acetobacteraceae</taxon>
        <taxon>Asaia</taxon>
    </lineage>
</organism>
<accession>A0ABT1CIH5</accession>
<protein>
    <submittedName>
        <fullName evidence="2">Uncharacterized protein</fullName>
    </submittedName>
</protein>
<comment type="caution">
    <text evidence="2">The sequence shown here is derived from an EMBL/GenBank/DDBJ whole genome shotgun (WGS) entry which is preliminary data.</text>
</comment>
<dbReference type="EMBL" id="JAMXQU010000009">
    <property type="protein sequence ID" value="MCO6160672.1"/>
    <property type="molecule type" value="Genomic_DNA"/>
</dbReference>
<keyword evidence="3" id="KW-1185">Reference proteome</keyword>
<evidence type="ECO:0000313" key="2">
    <source>
        <dbReference type="EMBL" id="MCO6160672.1"/>
    </source>
</evidence>
<reference evidence="2 3" key="1">
    <citation type="submission" date="2022-06" db="EMBL/GenBank/DDBJ databases">
        <title>Whole-genome of Asaia lannensis strain LMG 27011T.</title>
        <authorList>
            <person name="Sombolestani A."/>
        </authorList>
    </citation>
    <scope>NUCLEOTIDE SEQUENCE [LARGE SCALE GENOMIC DNA]</scope>
    <source>
        <strain evidence="2 3">NBRC 102526</strain>
    </source>
</reference>
<proteinExistence type="predicted"/>
<evidence type="ECO:0000313" key="3">
    <source>
        <dbReference type="Proteomes" id="UP001523401"/>
    </source>
</evidence>